<feature type="transmembrane region" description="Helical" evidence="1">
    <location>
        <begin position="93"/>
        <end position="115"/>
    </location>
</feature>
<evidence type="ECO:0008006" key="4">
    <source>
        <dbReference type="Google" id="ProtNLM"/>
    </source>
</evidence>
<sequence length="116" mass="13312">MFDLLKKVALINLTAALAVLALSQFFPFFATTRLVDFLFFVVIVIWVLAKLMWEGGVHSKTTRLDDPITDKVYKMVEGHDFDKDQQEHYRMNYHTGLVLFIAGLPAFIACFVLQLL</sequence>
<reference evidence="2" key="1">
    <citation type="submission" date="2023-07" db="EMBL/GenBank/DDBJ databases">
        <title>Genome content predicts the carbon catabolic preferences of heterotrophic bacteria.</title>
        <authorList>
            <person name="Gralka M."/>
        </authorList>
    </citation>
    <scope>NUCLEOTIDE SEQUENCE</scope>
    <source>
        <strain evidence="2">6E02</strain>
    </source>
</reference>
<comment type="caution">
    <text evidence="2">The sequence shown here is derived from an EMBL/GenBank/DDBJ whole genome shotgun (WGS) entry which is preliminary data.</text>
</comment>
<dbReference type="EMBL" id="JAUYVL010000001">
    <property type="protein sequence ID" value="MDP2499149.1"/>
    <property type="molecule type" value="Genomic_DNA"/>
</dbReference>
<evidence type="ECO:0000313" key="2">
    <source>
        <dbReference type="EMBL" id="MDP2499149.1"/>
    </source>
</evidence>
<keyword evidence="1" id="KW-1133">Transmembrane helix</keyword>
<evidence type="ECO:0000313" key="3">
    <source>
        <dbReference type="Proteomes" id="UP001177935"/>
    </source>
</evidence>
<keyword evidence="1" id="KW-0812">Transmembrane</keyword>
<evidence type="ECO:0000256" key="1">
    <source>
        <dbReference type="SAM" id="Phobius"/>
    </source>
</evidence>
<protein>
    <recommendedName>
        <fullName evidence="4">DUF3899 domain-containing protein</fullName>
    </recommendedName>
</protein>
<dbReference type="AlphaFoldDB" id="A0A1C3J4H7"/>
<keyword evidence="1" id="KW-0472">Membrane</keyword>
<accession>A0A1C3J4H7</accession>
<gene>
    <name evidence="2" type="ORF">Q8W42_00390</name>
</gene>
<proteinExistence type="predicted"/>
<dbReference type="Proteomes" id="UP001177935">
    <property type="component" value="Unassembled WGS sequence"/>
</dbReference>
<organism evidence="2 3">
    <name type="scientific">Vibrio splendidus</name>
    <dbReference type="NCBI Taxonomy" id="29497"/>
    <lineage>
        <taxon>Bacteria</taxon>
        <taxon>Pseudomonadati</taxon>
        <taxon>Pseudomonadota</taxon>
        <taxon>Gammaproteobacteria</taxon>
        <taxon>Vibrionales</taxon>
        <taxon>Vibrionaceae</taxon>
        <taxon>Vibrio</taxon>
    </lineage>
</organism>
<dbReference type="RefSeq" id="WP_017081510.1">
    <property type="nucleotide sequence ID" value="NZ_CAWNTE010000106.1"/>
</dbReference>
<feature type="transmembrane region" description="Helical" evidence="1">
    <location>
        <begin position="33"/>
        <end position="53"/>
    </location>
</feature>
<name>A0A1C3J4H7_VIBSP</name>